<accession>A0ABS8HZE5</accession>
<dbReference type="EMBL" id="JAJHJB010000065">
    <property type="protein sequence ID" value="MCC5468406.1"/>
    <property type="molecule type" value="Genomic_DNA"/>
</dbReference>
<organism evidence="2 3">
    <name type="scientific">Pelosinus baikalensis</name>
    <dbReference type="NCBI Taxonomy" id="2892015"/>
    <lineage>
        <taxon>Bacteria</taxon>
        <taxon>Bacillati</taxon>
        <taxon>Bacillota</taxon>
        <taxon>Negativicutes</taxon>
        <taxon>Selenomonadales</taxon>
        <taxon>Sporomusaceae</taxon>
        <taxon>Pelosinus</taxon>
    </lineage>
</organism>
<proteinExistence type="predicted"/>
<dbReference type="Proteomes" id="UP001165492">
    <property type="component" value="Unassembled WGS sequence"/>
</dbReference>
<dbReference type="RefSeq" id="WP_229537288.1">
    <property type="nucleotide sequence ID" value="NZ_JAJHJB010000065.1"/>
</dbReference>
<keyword evidence="3" id="KW-1185">Reference proteome</keyword>
<reference evidence="2" key="1">
    <citation type="submission" date="2021-11" db="EMBL/GenBank/DDBJ databases">
        <title>Description of a new species Pelosinus isolated from the bottom sediments of Lake Baikal.</title>
        <authorList>
            <person name="Zakharyuk A."/>
        </authorList>
    </citation>
    <scope>NUCLEOTIDE SEQUENCE</scope>
    <source>
        <strain evidence="2">Bkl1</strain>
    </source>
</reference>
<comment type="caution">
    <text evidence="2">The sequence shown here is derived from an EMBL/GenBank/DDBJ whole genome shotgun (WGS) entry which is preliminary data.</text>
</comment>
<gene>
    <name evidence="1" type="ORF">LMF89_24010</name>
    <name evidence="2" type="ORF">LMF89_24710</name>
</gene>
<evidence type="ECO:0000313" key="2">
    <source>
        <dbReference type="EMBL" id="MCC5468541.1"/>
    </source>
</evidence>
<protein>
    <submittedName>
        <fullName evidence="2">Uncharacterized protein</fullName>
    </submittedName>
</protein>
<evidence type="ECO:0000313" key="3">
    <source>
        <dbReference type="Proteomes" id="UP001165492"/>
    </source>
</evidence>
<name>A0ABS8HZE5_9FIRM</name>
<evidence type="ECO:0000313" key="1">
    <source>
        <dbReference type="EMBL" id="MCC5468406.1"/>
    </source>
</evidence>
<dbReference type="EMBL" id="JAJHJB010000076">
    <property type="protein sequence ID" value="MCC5468541.1"/>
    <property type="molecule type" value="Genomic_DNA"/>
</dbReference>
<sequence>MPKKAKVKNVKWPIGTKVRMINCFEATKYKGQVWITRSEPWKACGTQLVLLDGRTGGFDTSCLEVVVDAYI</sequence>